<dbReference type="Proteomes" id="UP000235145">
    <property type="component" value="Unassembled WGS sequence"/>
</dbReference>
<dbReference type="GO" id="GO:0007131">
    <property type="term" value="P:reciprocal meiotic recombination"/>
    <property type="evidence" value="ECO:0007669"/>
    <property type="project" value="InterPro"/>
</dbReference>
<dbReference type="InterPro" id="IPR044221">
    <property type="entry name" value="DYAD/AMEIOTIC1"/>
</dbReference>
<organism evidence="4 5">
    <name type="scientific">Lactuca sativa</name>
    <name type="common">Garden lettuce</name>
    <dbReference type="NCBI Taxonomy" id="4236"/>
    <lineage>
        <taxon>Eukaryota</taxon>
        <taxon>Viridiplantae</taxon>
        <taxon>Streptophyta</taxon>
        <taxon>Embryophyta</taxon>
        <taxon>Tracheophyta</taxon>
        <taxon>Spermatophyta</taxon>
        <taxon>Magnoliopsida</taxon>
        <taxon>eudicotyledons</taxon>
        <taxon>Gunneridae</taxon>
        <taxon>Pentapetalae</taxon>
        <taxon>asterids</taxon>
        <taxon>campanulids</taxon>
        <taxon>Asterales</taxon>
        <taxon>Asteraceae</taxon>
        <taxon>Cichorioideae</taxon>
        <taxon>Cichorieae</taxon>
        <taxon>Lactucinae</taxon>
        <taxon>Lactuca</taxon>
    </lineage>
</organism>
<feature type="compositionally biased region" description="Basic residues" evidence="2">
    <location>
        <begin position="277"/>
        <end position="290"/>
    </location>
</feature>
<accession>A0A9R1WZA7</accession>
<name>A0A9R1WZA7_LACSA</name>
<reference evidence="4 5" key="1">
    <citation type="journal article" date="2017" name="Nat. Commun.">
        <title>Genome assembly with in vitro proximity ligation data and whole-genome triplication in lettuce.</title>
        <authorList>
            <person name="Reyes-Chin-Wo S."/>
            <person name="Wang Z."/>
            <person name="Yang X."/>
            <person name="Kozik A."/>
            <person name="Arikit S."/>
            <person name="Song C."/>
            <person name="Xia L."/>
            <person name="Froenicke L."/>
            <person name="Lavelle D.O."/>
            <person name="Truco M.J."/>
            <person name="Xia R."/>
            <person name="Zhu S."/>
            <person name="Xu C."/>
            <person name="Xu H."/>
            <person name="Xu X."/>
            <person name="Cox K."/>
            <person name="Korf I."/>
            <person name="Meyers B.C."/>
            <person name="Michelmore R.W."/>
        </authorList>
    </citation>
    <scope>NUCLEOTIDE SEQUENCE [LARGE SCALE GENOMIC DNA]</scope>
    <source>
        <strain evidence="5">cv. Salinas</strain>
        <tissue evidence="4">Seedlings</tissue>
    </source>
</reference>
<dbReference type="Pfam" id="PF25874">
    <property type="entry name" value="WHD_plant_repro"/>
    <property type="match status" value="1"/>
</dbReference>
<dbReference type="AlphaFoldDB" id="A0A9R1WZA7"/>
<feature type="compositionally biased region" description="Polar residues" evidence="2">
    <location>
        <begin position="545"/>
        <end position="561"/>
    </location>
</feature>
<dbReference type="EMBL" id="NBSK02000008">
    <property type="protein sequence ID" value="KAJ0193266.1"/>
    <property type="molecule type" value="Genomic_DNA"/>
</dbReference>
<feature type="compositionally biased region" description="Basic and acidic residues" evidence="2">
    <location>
        <begin position="571"/>
        <end position="583"/>
    </location>
</feature>
<feature type="region of interest" description="Disordered" evidence="2">
    <location>
        <begin position="719"/>
        <end position="775"/>
    </location>
</feature>
<feature type="region of interest" description="Disordered" evidence="2">
    <location>
        <begin position="545"/>
        <end position="608"/>
    </location>
</feature>
<comment type="caution">
    <text evidence="4">The sequence shown here is derived from an EMBL/GenBank/DDBJ whole genome shotgun (WGS) entry which is preliminary data.</text>
</comment>
<feature type="region of interest" description="Disordered" evidence="2">
    <location>
        <begin position="657"/>
        <end position="685"/>
    </location>
</feature>
<evidence type="ECO:0000313" key="4">
    <source>
        <dbReference type="EMBL" id="KAJ0193266.1"/>
    </source>
</evidence>
<protein>
    <recommendedName>
        <fullName evidence="3">PTC1-like winged helix-turn-helix domain-containing protein</fullName>
    </recommendedName>
</protein>
<feature type="compositionally biased region" description="Low complexity" evidence="2">
    <location>
        <begin position="755"/>
        <end position="769"/>
    </location>
</feature>
<sequence>MTKLIVINKAILAGRGDNELEKARNNQRTRRRTSTDITFGQTIPASKERSKYFLQFFLSRLSIMASRNFMCEADEILEEDVQLGSVYEIYHKNLPPRTPVQLRSVRVVMVSEKTDLNVAIRYPSILSLRTYFSHGITEMYPALDEKFVMGVKLAGKVLFRQVPSQEFAEKKHLQNFWLVNPNSQVGPGHAAMKIEEIGLAKELKNNAMVRWGVRRQVMFIGRHKDTSKTTQSSSSFVHGEEELKNEQDVNNGGYEEEEEDEVDEEEKGDEDDDNLNRRLRKTRNLRKRKRVKQANNQLWLVNKKPMNKCKKLGLIKDPTERWSKERYLAAELSLLEAMKEKKAMIGNPITRPALRVEARKRIGDTGLLDHLLKHVANKVAPGGDLRFRRSHNADGAMEYWLESADLLKIRKDAGVSDPFWTPPPGWKPGDSPIQDPIMAKELNHLKEEISCIKREFLSKKQFEEEMANLRRDIMELISKNIKDQDENKLAIVVSEGVDTSPKQLTNFCNSLLPYSESDVDNSRVSREECKKEMLVILKKVEAETSKMTGGSSGTEELINTQTAPTAPSPDDAAKKHTEKKKEAVALPKQGGDPQETSAPPPPPAGEGKAAKIERLKSGFRLCRPQGTFLWPNMVNNPTNTTASCSSQVVDLLVVPTPPSVNSSTPPQLPYNHHHHHPASPPVKPVPERRAVTVTVSTDHPQFSTNNGNKITTSLINLNDIPTIPSAPQQTQPMPTAHVKSESAQQQQQQKRKSSKSSSSASASASGSSSCLSNTF</sequence>
<evidence type="ECO:0000259" key="3">
    <source>
        <dbReference type="Pfam" id="PF25874"/>
    </source>
</evidence>
<dbReference type="PANTHER" id="PTHR46740:SF2">
    <property type="entry name" value="PROTEIN DYAD"/>
    <property type="match status" value="1"/>
</dbReference>
<evidence type="ECO:0000313" key="5">
    <source>
        <dbReference type="Proteomes" id="UP000235145"/>
    </source>
</evidence>
<keyword evidence="5" id="KW-1185">Reference proteome</keyword>
<dbReference type="InterPro" id="IPR059080">
    <property type="entry name" value="WHD_PTC1"/>
</dbReference>
<feature type="coiled-coil region" evidence="1">
    <location>
        <begin position="452"/>
        <end position="479"/>
    </location>
</feature>
<dbReference type="GO" id="GO:0051177">
    <property type="term" value="P:meiotic sister chromatid cohesion"/>
    <property type="evidence" value="ECO:0007669"/>
    <property type="project" value="InterPro"/>
</dbReference>
<gene>
    <name evidence="4" type="ORF">LSAT_V11C800392980</name>
</gene>
<feature type="compositionally biased region" description="Basic and acidic residues" evidence="2">
    <location>
        <begin position="238"/>
        <end position="247"/>
    </location>
</feature>
<proteinExistence type="predicted"/>
<dbReference type="PANTHER" id="PTHR46740">
    <property type="entry name" value="PROTEIN DYAD"/>
    <property type="match status" value="1"/>
</dbReference>
<feature type="compositionally biased region" description="Acidic residues" evidence="2">
    <location>
        <begin position="254"/>
        <end position="273"/>
    </location>
</feature>
<evidence type="ECO:0000256" key="1">
    <source>
        <dbReference type="SAM" id="Coils"/>
    </source>
</evidence>
<keyword evidence="1" id="KW-0175">Coiled coil</keyword>
<feature type="region of interest" description="Disordered" evidence="2">
    <location>
        <begin position="224"/>
        <end position="290"/>
    </location>
</feature>
<feature type="domain" description="PTC1-like winged helix-turn-helix" evidence="3">
    <location>
        <begin position="321"/>
        <end position="403"/>
    </location>
</feature>
<evidence type="ECO:0000256" key="2">
    <source>
        <dbReference type="SAM" id="MobiDB-lite"/>
    </source>
</evidence>